<protein>
    <submittedName>
        <fullName evidence="1">Uncharacterized protein</fullName>
    </submittedName>
</protein>
<sequence length="25" mass="2587">QLGIDNTTDMGKTSGSMAALLSFDL</sequence>
<gene>
    <name evidence="1" type="ORF">METZ01_LOCUS377686</name>
</gene>
<dbReference type="AlphaFoldDB" id="A0A382TSY1"/>
<accession>A0A382TSY1</accession>
<evidence type="ECO:0000313" key="1">
    <source>
        <dbReference type="EMBL" id="SVD24832.1"/>
    </source>
</evidence>
<name>A0A382TSY1_9ZZZZ</name>
<organism evidence="1">
    <name type="scientific">marine metagenome</name>
    <dbReference type="NCBI Taxonomy" id="408172"/>
    <lineage>
        <taxon>unclassified sequences</taxon>
        <taxon>metagenomes</taxon>
        <taxon>ecological metagenomes</taxon>
    </lineage>
</organism>
<proteinExistence type="predicted"/>
<reference evidence="1" key="1">
    <citation type="submission" date="2018-05" db="EMBL/GenBank/DDBJ databases">
        <authorList>
            <person name="Lanie J.A."/>
            <person name="Ng W.-L."/>
            <person name="Kazmierczak K.M."/>
            <person name="Andrzejewski T.M."/>
            <person name="Davidsen T.M."/>
            <person name="Wayne K.J."/>
            <person name="Tettelin H."/>
            <person name="Glass J.I."/>
            <person name="Rusch D."/>
            <person name="Podicherti R."/>
            <person name="Tsui H.-C.T."/>
            <person name="Winkler M.E."/>
        </authorList>
    </citation>
    <scope>NUCLEOTIDE SEQUENCE</scope>
</reference>
<dbReference type="EMBL" id="UINC01138715">
    <property type="protein sequence ID" value="SVD24832.1"/>
    <property type="molecule type" value="Genomic_DNA"/>
</dbReference>
<feature type="non-terminal residue" evidence="1">
    <location>
        <position position="1"/>
    </location>
</feature>